<evidence type="ECO:0008006" key="3">
    <source>
        <dbReference type="Google" id="ProtNLM"/>
    </source>
</evidence>
<proteinExistence type="predicted"/>
<sequence>MVAINKIREDGYAFIETLENERFTIAIPVGEPAFCAIGLSGWIPKHSVAEIYQELQKAAIEISDLTH</sequence>
<dbReference type="RefSeq" id="WP_316026330.1">
    <property type="nucleotide sequence ID" value="NZ_JAWDIO010000002.1"/>
</dbReference>
<dbReference type="EMBL" id="JAWDIO010000002">
    <property type="protein sequence ID" value="MDU0354751.1"/>
    <property type="molecule type" value="Genomic_DNA"/>
</dbReference>
<accession>A0ABU3SXL0</accession>
<evidence type="ECO:0000313" key="2">
    <source>
        <dbReference type="Proteomes" id="UP001247805"/>
    </source>
</evidence>
<keyword evidence="2" id="KW-1185">Reference proteome</keyword>
<evidence type="ECO:0000313" key="1">
    <source>
        <dbReference type="EMBL" id="MDU0354751.1"/>
    </source>
</evidence>
<organism evidence="1 2">
    <name type="scientific">Paraglaciecola aquimarina</name>
    <dbReference type="NCBI Taxonomy" id="1235557"/>
    <lineage>
        <taxon>Bacteria</taxon>
        <taxon>Pseudomonadati</taxon>
        <taxon>Pseudomonadota</taxon>
        <taxon>Gammaproteobacteria</taxon>
        <taxon>Alteromonadales</taxon>
        <taxon>Alteromonadaceae</taxon>
        <taxon>Paraglaciecola</taxon>
    </lineage>
</organism>
<dbReference type="Proteomes" id="UP001247805">
    <property type="component" value="Unassembled WGS sequence"/>
</dbReference>
<comment type="caution">
    <text evidence="1">The sequence shown here is derived from an EMBL/GenBank/DDBJ whole genome shotgun (WGS) entry which is preliminary data.</text>
</comment>
<gene>
    <name evidence="1" type="ORF">RS130_13235</name>
</gene>
<name>A0ABU3SXL0_9ALTE</name>
<protein>
    <recommendedName>
        <fullName evidence="3">IclR-ED domain-containing protein</fullName>
    </recommendedName>
</protein>
<reference evidence="1 2" key="1">
    <citation type="submission" date="2023-10" db="EMBL/GenBank/DDBJ databases">
        <title>Glaciecola aquimarina strain GGW-M5 nov., isolated from a coastal seawater.</title>
        <authorList>
            <person name="Bayburt H."/>
            <person name="Kim J.M."/>
            <person name="Choi B.J."/>
            <person name="Jeon C.O."/>
        </authorList>
    </citation>
    <scope>NUCLEOTIDE SEQUENCE [LARGE SCALE GENOMIC DNA]</scope>
    <source>
        <strain evidence="1 2">KCTC 32108</strain>
    </source>
</reference>